<evidence type="ECO:0000313" key="1">
    <source>
        <dbReference type="EMBL" id="MFC3126971.1"/>
    </source>
</evidence>
<accession>A0ABV7G8M2</accession>
<sequence>MSDPYDLDRFVQAQAPVINQVRRELAEGQKRSHWMWFVFPQIAGLGHSPMARRYAIASLEEAVAYLAHPVLGWRLVECTALVNAVRGRSAHQIFGSPDDMKFRSCMTLFATARPEQPEFADALVQFYDGRRDPATLAILDGT</sequence>
<dbReference type="InterPro" id="IPR036287">
    <property type="entry name" value="Rv1873-like_sf"/>
</dbReference>
<dbReference type="EMBL" id="JBHRTN010000018">
    <property type="protein sequence ID" value="MFC3126971.1"/>
    <property type="molecule type" value="Genomic_DNA"/>
</dbReference>
<comment type="caution">
    <text evidence="1">The sequence shown here is derived from an EMBL/GenBank/DDBJ whole genome shotgun (WGS) entry which is preliminary data.</text>
</comment>
<reference evidence="2" key="1">
    <citation type="journal article" date="2019" name="Int. J. Syst. Evol. Microbiol.">
        <title>The Global Catalogue of Microorganisms (GCM) 10K type strain sequencing project: providing services to taxonomists for standard genome sequencing and annotation.</title>
        <authorList>
            <consortium name="The Broad Institute Genomics Platform"/>
            <consortium name="The Broad Institute Genome Sequencing Center for Infectious Disease"/>
            <person name="Wu L."/>
            <person name="Ma J."/>
        </authorList>
    </citation>
    <scope>NUCLEOTIDE SEQUENCE [LARGE SCALE GENOMIC DNA]</scope>
    <source>
        <strain evidence="2">KCTC 52094</strain>
    </source>
</reference>
<organism evidence="1 2">
    <name type="scientific">Teichococcus globiformis</name>
    <dbReference type="NCBI Taxonomy" id="2307229"/>
    <lineage>
        <taxon>Bacteria</taxon>
        <taxon>Pseudomonadati</taxon>
        <taxon>Pseudomonadota</taxon>
        <taxon>Alphaproteobacteria</taxon>
        <taxon>Acetobacterales</taxon>
        <taxon>Roseomonadaceae</taxon>
        <taxon>Roseomonas</taxon>
    </lineage>
</organism>
<dbReference type="SUPFAM" id="SSF140736">
    <property type="entry name" value="Rv1873-like"/>
    <property type="match status" value="1"/>
</dbReference>
<evidence type="ECO:0000313" key="2">
    <source>
        <dbReference type="Proteomes" id="UP001595593"/>
    </source>
</evidence>
<dbReference type="PIRSF" id="PIRSF008546">
    <property type="entry name" value="UCP008546"/>
    <property type="match status" value="1"/>
</dbReference>
<protein>
    <submittedName>
        <fullName evidence="1">DUF1810 domain-containing protein</fullName>
    </submittedName>
</protein>
<dbReference type="InterPro" id="IPR014937">
    <property type="entry name" value="DUF1810"/>
</dbReference>
<dbReference type="Proteomes" id="UP001595593">
    <property type="component" value="Unassembled WGS sequence"/>
</dbReference>
<dbReference type="Pfam" id="PF08837">
    <property type="entry name" value="DUF1810"/>
    <property type="match status" value="1"/>
</dbReference>
<gene>
    <name evidence="1" type="ORF">ACFOD4_18035</name>
</gene>
<name>A0ABV7G8M2_9PROT</name>
<proteinExistence type="predicted"/>
<dbReference type="RefSeq" id="WP_379598634.1">
    <property type="nucleotide sequence ID" value="NZ_JBHRTN010000018.1"/>
</dbReference>
<keyword evidence="2" id="KW-1185">Reference proteome</keyword>
<dbReference type="Gene3D" id="1.25.40.380">
    <property type="entry name" value="Protein of unknown function DUF1810"/>
    <property type="match status" value="1"/>
</dbReference>